<dbReference type="InterPro" id="IPR000672">
    <property type="entry name" value="THF_DH/CycHdrlase"/>
</dbReference>
<dbReference type="Proteomes" id="UP000231704">
    <property type="component" value="Unassembled WGS sequence"/>
</dbReference>
<keyword evidence="6" id="KW-0028">Amino-acid biosynthesis</keyword>
<reference evidence="10" key="1">
    <citation type="submission" date="2017-09" db="EMBL/GenBank/DDBJ databases">
        <title>Depth-based differentiation of microbial function through sediment-hosted aquifers and enrichment of novel symbionts in the deep terrestrial subsurface.</title>
        <authorList>
            <person name="Probst A.J."/>
            <person name="Ladd B."/>
            <person name="Jarett J.K."/>
            <person name="Geller-Mcgrath D.E."/>
            <person name="Sieber C.M.K."/>
            <person name="Emerson J.B."/>
            <person name="Anantharaman K."/>
            <person name="Thomas B.C."/>
            <person name="Malmstrom R."/>
            <person name="Stieglmeier M."/>
            <person name="Klingl A."/>
            <person name="Woyke T."/>
            <person name="Ryan C.M."/>
            <person name="Banfield J.F."/>
        </authorList>
    </citation>
    <scope>NUCLEOTIDE SEQUENCE [LARGE SCALE GENOMIC DNA]</scope>
</reference>
<dbReference type="EC" id="1.5.1.5" evidence="9"/>
<dbReference type="SUPFAM" id="SSF53223">
    <property type="entry name" value="Aminoacid dehydrogenase-like, N-terminal domain"/>
    <property type="match status" value="1"/>
</dbReference>
<dbReference type="GO" id="GO:0035999">
    <property type="term" value="P:tetrahydrofolate interconversion"/>
    <property type="evidence" value="ECO:0007669"/>
    <property type="project" value="TreeGrafter"/>
</dbReference>
<keyword evidence="2" id="KW-0658">Purine biosynthesis</keyword>
<proteinExistence type="predicted"/>
<feature type="non-terminal residue" evidence="9">
    <location>
        <position position="116"/>
    </location>
</feature>
<sequence>MQKISGHEIAQKIIDHLKSGPKPKKILAVVLVGENPASITFLKQKEKTAKELGVDFRIYKFPETIKNDDLRDEIGRIANQKPVGGTIVQLPLPENINPHSSLNVIPRKKDVDVLGE</sequence>
<dbReference type="AlphaFoldDB" id="A0A2M7B7A6"/>
<dbReference type="EC" id="3.5.4.9" evidence="9"/>
<comment type="pathway">
    <text evidence="1">One-carbon metabolism; tetrahydrofolate interconversion.</text>
</comment>
<dbReference type="PRINTS" id="PR00085">
    <property type="entry name" value="THFDHDRGNASE"/>
</dbReference>
<feature type="domain" description="Tetrahydrofolate dehydrogenase/cyclohydrolase catalytic" evidence="8">
    <location>
        <begin position="4"/>
        <end position="112"/>
    </location>
</feature>
<keyword evidence="4" id="KW-0521">NADP</keyword>
<dbReference type="GO" id="GO:0006164">
    <property type="term" value="P:purine nucleotide biosynthetic process"/>
    <property type="evidence" value="ECO:0007669"/>
    <property type="project" value="UniProtKB-KW"/>
</dbReference>
<name>A0A2M7B7A6_9BACT</name>
<evidence type="ECO:0000256" key="4">
    <source>
        <dbReference type="ARBA" id="ARBA00022857"/>
    </source>
</evidence>
<comment type="caution">
    <text evidence="9">The sequence shown here is derived from an EMBL/GenBank/DDBJ whole genome shotgun (WGS) entry which is preliminary data.</text>
</comment>
<dbReference type="PANTHER" id="PTHR48099">
    <property type="entry name" value="C-1-TETRAHYDROFOLATE SYNTHASE, CYTOPLASMIC-RELATED"/>
    <property type="match status" value="1"/>
</dbReference>
<dbReference type="GO" id="GO:0009086">
    <property type="term" value="P:methionine biosynthetic process"/>
    <property type="evidence" value="ECO:0007669"/>
    <property type="project" value="UniProtKB-KW"/>
</dbReference>
<dbReference type="GO" id="GO:0004488">
    <property type="term" value="F:methylenetetrahydrofolate dehydrogenase (NADP+) activity"/>
    <property type="evidence" value="ECO:0007669"/>
    <property type="project" value="UniProtKB-EC"/>
</dbReference>
<evidence type="ECO:0000256" key="2">
    <source>
        <dbReference type="ARBA" id="ARBA00022755"/>
    </source>
</evidence>
<dbReference type="GO" id="GO:0004477">
    <property type="term" value="F:methenyltetrahydrofolate cyclohydrolase activity"/>
    <property type="evidence" value="ECO:0007669"/>
    <property type="project" value="UniProtKB-EC"/>
</dbReference>
<accession>A0A2M7B7A6</accession>
<evidence type="ECO:0000256" key="1">
    <source>
        <dbReference type="ARBA" id="ARBA00004777"/>
    </source>
</evidence>
<evidence type="ECO:0000256" key="7">
    <source>
        <dbReference type="ARBA" id="ARBA00023268"/>
    </source>
</evidence>
<keyword evidence="5 9" id="KW-0560">Oxidoreductase</keyword>
<protein>
    <submittedName>
        <fullName evidence="9">Bifunctional methylenetetrahydrofolate dehydrogenase/methenyltetrahydrofolate cyclohydrolase</fullName>
        <ecNumber evidence="9">1.5.1.5</ecNumber>
        <ecNumber evidence="9">3.5.4.9</ecNumber>
    </submittedName>
</protein>
<evidence type="ECO:0000256" key="6">
    <source>
        <dbReference type="ARBA" id="ARBA00023167"/>
    </source>
</evidence>
<dbReference type="InterPro" id="IPR046346">
    <property type="entry name" value="Aminoacid_DH-like_N_sf"/>
</dbReference>
<dbReference type="Gene3D" id="3.40.50.10860">
    <property type="entry name" value="Leucine Dehydrogenase, chain A, domain 1"/>
    <property type="match status" value="1"/>
</dbReference>
<evidence type="ECO:0000313" key="9">
    <source>
        <dbReference type="EMBL" id="PIU98991.1"/>
    </source>
</evidence>
<dbReference type="Pfam" id="PF00763">
    <property type="entry name" value="THF_DHG_CYH"/>
    <property type="match status" value="1"/>
</dbReference>
<dbReference type="InterPro" id="IPR020630">
    <property type="entry name" value="THF_DH/CycHdrlase_cat_dom"/>
</dbReference>
<evidence type="ECO:0000256" key="5">
    <source>
        <dbReference type="ARBA" id="ARBA00023002"/>
    </source>
</evidence>
<evidence type="ECO:0000313" key="10">
    <source>
        <dbReference type="Proteomes" id="UP000231704"/>
    </source>
</evidence>
<dbReference type="EMBL" id="PEVI01000004">
    <property type="protein sequence ID" value="PIU98991.1"/>
    <property type="molecule type" value="Genomic_DNA"/>
</dbReference>
<keyword evidence="3 9" id="KW-0378">Hydrolase</keyword>
<dbReference type="GO" id="GO:0005829">
    <property type="term" value="C:cytosol"/>
    <property type="evidence" value="ECO:0007669"/>
    <property type="project" value="TreeGrafter"/>
</dbReference>
<keyword evidence="6" id="KW-0486">Methionine biosynthesis</keyword>
<evidence type="ECO:0000259" key="8">
    <source>
        <dbReference type="Pfam" id="PF00763"/>
    </source>
</evidence>
<organism evidence="9 10">
    <name type="scientific">Candidatus Wolfebacteria bacterium CG03_land_8_20_14_0_80_39_317</name>
    <dbReference type="NCBI Taxonomy" id="1975068"/>
    <lineage>
        <taxon>Bacteria</taxon>
        <taxon>Candidatus Wolfeibacteriota</taxon>
    </lineage>
</organism>
<gene>
    <name evidence="9" type="ORF">COS60_00075</name>
</gene>
<keyword evidence="7" id="KW-0511">Multifunctional enzyme</keyword>
<evidence type="ECO:0000256" key="3">
    <source>
        <dbReference type="ARBA" id="ARBA00022801"/>
    </source>
</evidence>
<dbReference type="PANTHER" id="PTHR48099:SF5">
    <property type="entry name" value="C-1-TETRAHYDROFOLATE SYNTHASE, CYTOPLASMIC"/>
    <property type="match status" value="1"/>
</dbReference>